<keyword evidence="2" id="KW-1185">Reference proteome</keyword>
<evidence type="ECO:0000313" key="1">
    <source>
        <dbReference type="EMBL" id="CAG8646864.1"/>
    </source>
</evidence>
<reference evidence="1" key="1">
    <citation type="submission" date="2021-06" db="EMBL/GenBank/DDBJ databases">
        <authorList>
            <person name="Kallberg Y."/>
            <person name="Tangrot J."/>
            <person name="Rosling A."/>
        </authorList>
    </citation>
    <scope>NUCLEOTIDE SEQUENCE</scope>
    <source>
        <strain evidence="1">IL203A</strain>
    </source>
</reference>
<gene>
    <name evidence="1" type="ORF">DHETER_LOCUS9106</name>
</gene>
<name>A0ACA9NCZ8_9GLOM</name>
<dbReference type="EMBL" id="CAJVPU010015444">
    <property type="protein sequence ID" value="CAG8646864.1"/>
    <property type="molecule type" value="Genomic_DNA"/>
</dbReference>
<protein>
    <submittedName>
        <fullName evidence="1">1218_t:CDS:1</fullName>
    </submittedName>
</protein>
<organism evidence="1 2">
    <name type="scientific">Dentiscutata heterogama</name>
    <dbReference type="NCBI Taxonomy" id="1316150"/>
    <lineage>
        <taxon>Eukaryota</taxon>
        <taxon>Fungi</taxon>
        <taxon>Fungi incertae sedis</taxon>
        <taxon>Mucoromycota</taxon>
        <taxon>Glomeromycotina</taxon>
        <taxon>Glomeromycetes</taxon>
        <taxon>Diversisporales</taxon>
        <taxon>Gigasporaceae</taxon>
        <taxon>Dentiscutata</taxon>
    </lineage>
</organism>
<proteinExistence type="predicted"/>
<sequence>NGCHKGKCNWKGHIVVLRDKLINLCNIECHGNHDPEHIRKKQYRIAKVIRKEITNRSTNVTPSTLATEFINDAKISSITTNTYETEGVIISKQYGIKNSQDPKEQAVLLGIASSIMPMLLTKYSDLLVVDSTGHHNCLNFLNTAFMIRSDEPRGRIIATFISNKETILVVDLMFESLIQYTAKNNIKLNPKWLTIDKWDPYLVVAKKHFPNTQEEFDQRKSTILDAEKLQAAIGTLKLNTAKAITSYF</sequence>
<accession>A0ACA9NCZ8</accession>
<comment type="caution">
    <text evidence="1">The sequence shown here is derived from an EMBL/GenBank/DDBJ whole genome shotgun (WGS) entry which is preliminary data.</text>
</comment>
<dbReference type="Proteomes" id="UP000789702">
    <property type="component" value="Unassembled WGS sequence"/>
</dbReference>
<feature type="non-terminal residue" evidence="1">
    <location>
        <position position="1"/>
    </location>
</feature>
<evidence type="ECO:0000313" key="2">
    <source>
        <dbReference type="Proteomes" id="UP000789702"/>
    </source>
</evidence>